<dbReference type="InterPro" id="IPR058647">
    <property type="entry name" value="BSH_CzcB-like"/>
</dbReference>
<keyword evidence="2" id="KW-0732">Signal</keyword>
<dbReference type="Gene3D" id="2.40.50.100">
    <property type="match status" value="1"/>
</dbReference>
<evidence type="ECO:0000256" key="2">
    <source>
        <dbReference type="SAM" id="SignalP"/>
    </source>
</evidence>
<dbReference type="GO" id="GO:0060003">
    <property type="term" value="P:copper ion export"/>
    <property type="evidence" value="ECO:0007669"/>
    <property type="project" value="TreeGrafter"/>
</dbReference>
<evidence type="ECO:0000313" key="5">
    <source>
        <dbReference type="EMBL" id="SPB14126.1"/>
    </source>
</evidence>
<feature type="domain" description="CzcB-like C-terminal circularly permuted SH3-like" evidence="4">
    <location>
        <begin position="304"/>
        <end position="362"/>
    </location>
</feature>
<dbReference type="Proteomes" id="UP000238169">
    <property type="component" value="Unassembled WGS sequence"/>
</dbReference>
<evidence type="ECO:0000259" key="4">
    <source>
        <dbReference type="Pfam" id="PF25975"/>
    </source>
</evidence>
<dbReference type="Gene3D" id="1.10.287.470">
    <property type="entry name" value="Helix hairpin bin"/>
    <property type="match status" value="1"/>
</dbReference>
<dbReference type="EMBL" id="OGTP01000003">
    <property type="protein sequence ID" value="SPB14126.1"/>
    <property type="molecule type" value="Genomic_DNA"/>
</dbReference>
<accession>A0A2U3I1X9</accession>
<dbReference type="Gene3D" id="2.40.30.170">
    <property type="match status" value="1"/>
</dbReference>
<dbReference type="Pfam" id="PF25973">
    <property type="entry name" value="BSH_CzcB"/>
    <property type="match status" value="1"/>
</dbReference>
<feature type="signal peptide" evidence="2">
    <location>
        <begin position="1"/>
        <end position="28"/>
    </location>
</feature>
<dbReference type="RefSeq" id="WP_106853859.1">
    <property type="nucleotide sequence ID" value="NZ_OGTP01000003.1"/>
</dbReference>
<evidence type="ECO:0000256" key="1">
    <source>
        <dbReference type="ARBA" id="ARBA00022448"/>
    </source>
</evidence>
<gene>
    <name evidence="5" type="ORF">NOV72_01375</name>
</gene>
<dbReference type="InterPro" id="IPR051909">
    <property type="entry name" value="MFP_Cation_Efflux"/>
</dbReference>
<evidence type="ECO:0000313" key="6">
    <source>
        <dbReference type="Proteomes" id="UP000238169"/>
    </source>
</evidence>
<feature type="chain" id="PRO_5015749887" evidence="2">
    <location>
        <begin position="29"/>
        <end position="372"/>
    </location>
</feature>
<dbReference type="InterPro" id="IPR058649">
    <property type="entry name" value="CzcB_C"/>
</dbReference>
<keyword evidence="6" id="KW-1185">Reference proteome</keyword>
<dbReference type="GO" id="GO:0015679">
    <property type="term" value="P:plasma membrane copper ion transport"/>
    <property type="evidence" value="ECO:0007669"/>
    <property type="project" value="TreeGrafter"/>
</dbReference>
<protein>
    <submittedName>
        <fullName evidence="5">RND family efflux transporter MFP subunit</fullName>
    </submittedName>
</protein>
<dbReference type="SUPFAM" id="SSF111369">
    <property type="entry name" value="HlyD-like secretion proteins"/>
    <property type="match status" value="1"/>
</dbReference>
<dbReference type="OrthoDB" id="9784484at2"/>
<dbReference type="Pfam" id="PF25975">
    <property type="entry name" value="CzcB_C"/>
    <property type="match status" value="1"/>
</dbReference>
<name>A0A2U3I1X9_9BURK</name>
<evidence type="ECO:0000259" key="3">
    <source>
        <dbReference type="Pfam" id="PF25973"/>
    </source>
</evidence>
<keyword evidence="1" id="KW-0813">Transport</keyword>
<dbReference type="Gene3D" id="2.40.420.20">
    <property type="match status" value="1"/>
</dbReference>
<dbReference type="PANTHER" id="PTHR30097">
    <property type="entry name" value="CATION EFFLUX SYSTEM PROTEIN CUSB"/>
    <property type="match status" value="1"/>
</dbReference>
<dbReference type="PANTHER" id="PTHR30097:SF4">
    <property type="entry name" value="SLR6042 PROTEIN"/>
    <property type="match status" value="1"/>
</dbReference>
<dbReference type="GO" id="GO:0046914">
    <property type="term" value="F:transition metal ion binding"/>
    <property type="evidence" value="ECO:0007669"/>
    <property type="project" value="TreeGrafter"/>
</dbReference>
<dbReference type="GO" id="GO:0030288">
    <property type="term" value="C:outer membrane-bounded periplasmic space"/>
    <property type="evidence" value="ECO:0007669"/>
    <property type="project" value="TreeGrafter"/>
</dbReference>
<feature type="domain" description="CzcB-like barrel-sandwich hybrid" evidence="3">
    <location>
        <begin position="76"/>
        <end position="225"/>
    </location>
</feature>
<proteinExistence type="predicted"/>
<dbReference type="AlphaFoldDB" id="A0A2U3I1X9"/>
<organism evidence="5 6">
    <name type="scientific">Caballeronia novacaledonica</name>
    <dbReference type="NCBI Taxonomy" id="1544861"/>
    <lineage>
        <taxon>Bacteria</taxon>
        <taxon>Pseudomonadati</taxon>
        <taxon>Pseudomonadota</taxon>
        <taxon>Betaproteobacteria</taxon>
        <taxon>Burkholderiales</taxon>
        <taxon>Burkholderiaceae</taxon>
        <taxon>Caballeronia</taxon>
    </lineage>
</organism>
<reference evidence="6" key="1">
    <citation type="submission" date="2018-01" db="EMBL/GenBank/DDBJ databases">
        <authorList>
            <person name="Peeters C."/>
        </authorList>
    </citation>
    <scope>NUCLEOTIDE SEQUENCE [LARGE SCALE GENOMIC DNA]</scope>
</reference>
<sequence>MKLLWQSRAGSRALVCALFAAQAISCHAATAPAADFEVSHAQMQSLGVKVQRLKKPAPIDGAAYPAKVVLPPSQEQVVSAPIDGVVDRLLVSGQEPVKKGQVLVRLVSRDYGERQLRLLEATDKARLSQKTLAREKALFEEGIIAERRVQEAESTARMDAARMRQAQTELRFLGVDPAAITRAADGGRIDDVLAIRAKSDGLVIGVDAKPGQRVRESDSLVRIADPKELWLDIQIPSNRVAPKAGEIRVVGRDVIAAPQSVGALVGDGQMLTLRARVTSGAQSLRPGEVVQAQVPFADQQGWALPLSAITRQDGKAYVFVRSPKGFSATPVNVVASSEQAVQVTGNLRSDQDVAVTSVIALKAAWLGKGGGE</sequence>